<feature type="transmembrane region" description="Helical" evidence="7">
    <location>
        <begin position="223"/>
        <end position="240"/>
    </location>
</feature>
<feature type="transmembrane region" description="Helical" evidence="7">
    <location>
        <begin position="60"/>
        <end position="86"/>
    </location>
</feature>
<keyword evidence="6 7" id="KW-0472">Membrane</keyword>
<feature type="transmembrane region" description="Helical" evidence="7">
    <location>
        <begin position="341"/>
        <end position="361"/>
    </location>
</feature>
<evidence type="ECO:0000256" key="2">
    <source>
        <dbReference type="ARBA" id="ARBA00007400"/>
    </source>
</evidence>
<evidence type="ECO:0000313" key="9">
    <source>
        <dbReference type="EMBL" id="KGF48464.1"/>
    </source>
</evidence>
<name>A0A096CT13_9BACT</name>
<dbReference type="PANTHER" id="PTHR40074:SF2">
    <property type="entry name" value="O-ACETYLTRANSFERASE WECH"/>
    <property type="match status" value="1"/>
</dbReference>
<proteinExistence type="inferred from homology"/>
<protein>
    <submittedName>
        <fullName evidence="9">Membrane protein</fullName>
    </submittedName>
</protein>
<dbReference type="GO" id="GO:0005886">
    <property type="term" value="C:plasma membrane"/>
    <property type="evidence" value="ECO:0007669"/>
    <property type="project" value="UniProtKB-SubCell"/>
</dbReference>
<dbReference type="Pfam" id="PF01757">
    <property type="entry name" value="Acyl_transf_3"/>
    <property type="match status" value="1"/>
</dbReference>
<evidence type="ECO:0000313" key="10">
    <source>
        <dbReference type="Proteomes" id="UP000029538"/>
    </source>
</evidence>
<comment type="subcellular location">
    <subcellularLocation>
        <location evidence="1">Cell membrane</location>
        <topology evidence="1">Multi-pass membrane protein</topology>
    </subcellularLocation>
</comment>
<dbReference type="EMBL" id="JRNR01000094">
    <property type="protein sequence ID" value="KGF48464.1"/>
    <property type="molecule type" value="Genomic_DNA"/>
</dbReference>
<evidence type="ECO:0000256" key="6">
    <source>
        <dbReference type="ARBA" id="ARBA00023136"/>
    </source>
</evidence>
<reference evidence="9 10" key="1">
    <citation type="submission" date="2014-07" db="EMBL/GenBank/DDBJ databases">
        <authorList>
            <person name="McCorrison J."/>
            <person name="Sanka R."/>
            <person name="Torralba M."/>
            <person name="Gillis M."/>
            <person name="Haft D.H."/>
            <person name="Methe B."/>
            <person name="Sutton G."/>
            <person name="Nelson K.E."/>
        </authorList>
    </citation>
    <scope>NUCLEOTIDE SEQUENCE [LARGE SCALE GENOMIC DNA]</scope>
    <source>
        <strain evidence="9 10">DNF00882</strain>
    </source>
</reference>
<dbReference type="PANTHER" id="PTHR40074">
    <property type="entry name" value="O-ACETYLTRANSFERASE WECH"/>
    <property type="match status" value="1"/>
</dbReference>
<feature type="transmembrane region" description="Helical" evidence="7">
    <location>
        <begin position="247"/>
        <end position="264"/>
    </location>
</feature>
<accession>A0A096CT13</accession>
<keyword evidence="5 7" id="KW-1133">Transmembrane helix</keyword>
<evidence type="ECO:0000256" key="7">
    <source>
        <dbReference type="SAM" id="Phobius"/>
    </source>
</evidence>
<feature type="transmembrane region" description="Helical" evidence="7">
    <location>
        <begin position="20"/>
        <end position="40"/>
    </location>
</feature>
<comment type="similarity">
    <text evidence="2">Belongs to the acyltransferase 3 family.</text>
</comment>
<evidence type="ECO:0000256" key="4">
    <source>
        <dbReference type="ARBA" id="ARBA00022692"/>
    </source>
</evidence>
<dbReference type="RefSeq" id="WP_036884149.1">
    <property type="nucleotide sequence ID" value="NZ_JRNR01000094.1"/>
</dbReference>
<feature type="transmembrane region" description="Helical" evidence="7">
    <location>
        <begin position="200"/>
        <end position="217"/>
    </location>
</feature>
<keyword evidence="3" id="KW-1003">Cell membrane</keyword>
<evidence type="ECO:0000256" key="1">
    <source>
        <dbReference type="ARBA" id="ARBA00004651"/>
    </source>
</evidence>
<feature type="transmembrane region" description="Helical" evidence="7">
    <location>
        <begin position="307"/>
        <end position="326"/>
    </location>
</feature>
<dbReference type="GO" id="GO:0016413">
    <property type="term" value="F:O-acetyltransferase activity"/>
    <property type="evidence" value="ECO:0007669"/>
    <property type="project" value="TreeGrafter"/>
</dbReference>
<dbReference type="GO" id="GO:0009246">
    <property type="term" value="P:enterobacterial common antigen biosynthetic process"/>
    <property type="evidence" value="ECO:0007669"/>
    <property type="project" value="TreeGrafter"/>
</dbReference>
<keyword evidence="4 7" id="KW-0812">Transmembrane</keyword>
<sequence length="376" mass="42869">MRIQMNTTDRQAQVISFLRLPLVVLVLFVHSNFHGISTAWDALWVSSTNHIGPQLPTLGAIIDFLSGSLALLANPFFFFISGLLFFREGLFTKELYIHKSQRRVFSLLIPYLFWNLTYLFLLSLGEGLLPNWTAIIDTPIEQFGFKDWLLAFWDISKINNQGGLTAPVVLPFWFIRDLMVLCVATPLIYKLIDAIAKFKIQVAVLLFLGLLLASKWVDDLPGLSFQGFLFFSFGAYFSIKQIKITEVMPRFQWFALFFVIFAWQQDFMNIAYAGLIIFVVSITTRYLNHRQNQGKITQPIPEILTNATFFVFAFHTIVQGGIIFLFKQGILSPHNALEGAVLYLLSPLTMLIVSVAIHYVLDKLSPRIMTIFCGGR</sequence>
<feature type="transmembrane region" description="Helical" evidence="7">
    <location>
        <begin position="168"/>
        <end position="188"/>
    </location>
</feature>
<dbReference type="InterPro" id="IPR002656">
    <property type="entry name" value="Acyl_transf_3_dom"/>
</dbReference>
<comment type="caution">
    <text evidence="9">The sequence shown here is derived from an EMBL/GenBank/DDBJ whole genome shotgun (WGS) entry which is preliminary data.</text>
</comment>
<dbReference type="Proteomes" id="UP000029538">
    <property type="component" value="Unassembled WGS sequence"/>
</dbReference>
<organism evidence="9 10">
    <name type="scientific">Prevotella disiens DNF00882</name>
    <dbReference type="NCBI Taxonomy" id="1401075"/>
    <lineage>
        <taxon>Bacteria</taxon>
        <taxon>Pseudomonadati</taxon>
        <taxon>Bacteroidota</taxon>
        <taxon>Bacteroidia</taxon>
        <taxon>Bacteroidales</taxon>
        <taxon>Prevotellaceae</taxon>
        <taxon>Prevotella</taxon>
    </lineage>
</organism>
<gene>
    <name evidence="9" type="ORF">HMPREF0654_09120</name>
</gene>
<feature type="domain" description="Acyltransferase 3" evidence="8">
    <location>
        <begin position="17"/>
        <end position="358"/>
    </location>
</feature>
<dbReference type="AlphaFoldDB" id="A0A096CT13"/>
<evidence type="ECO:0000259" key="8">
    <source>
        <dbReference type="Pfam" id="PF01757"/>
    </source>
</evidence>
<evidence type="ECO:0000256" key="3">
    <source>
        <dbReference type="ARBA" id="ARBA00022475"/>
    </source>
</evidence>
<evidence type="ECO:0000256" key="5">
    <source>
        <dbReference type="ARBA" id="ARBA00022989"/>
    </source>
</evidence>
<feature type="transmembrane region" description="Helical" evidence="7">
    <location>
        <begin position="107"/>
        <end position="125"/>
    </location>
</feature>
<feature type="transmembrane region" description="Helical" evidence="7">
    <location>
        <begin position="270"/>
        <end position="287"/>
    </location>
</feature>